<evidence type="ECO:0000313" key="2">
    <source>
        <dbReference type="Proteomes" id="UP000479190"/>
    </source>
</evidence>
<organism evidence="1 2">
    <name type="scientific">Trichogramma brassicae</name>
    <dbReference type="NCBI Taxonomy" id="86971"/>
    <lineage>
        <taxon>Eukaryota</taxon>
        <taxon>Metazoa</taxon>
        <taxon>Ecdysozoa</taxon>
        <taxon>Arthropoda</taxon>
        <taxon>Hexapoda</taxon>
        <taxon>Insecta</taxon>
        <taxon>Pterygota</taxon>
        <taxon>Neoptera</taxon>
        <taxon>Endopterygota</taxon>
        <taxon>Hymenoptera</taxon>
        <taxon>Apocrita</taxon>
        <taxon>Proctotrupomorpha</taxon>
        <taxon>Chalcidoidea</taxon>
        <taxon>Trichogrammatidae</taxon>
        <taxon>Trichogramma</taxon>
    </lineage>
</organism>
<reference evidence="1 2" key="1">
    <citation type="submission" date="2020-02" db="EMBL/GenBank/DDBJ databases">
        <authorList>
            <person name="Ferguson B K."/>
        </authorList>
    </citation>
    <scope>NUCLEOTIDE SEQUENCE [LARGE SCALE GENOMIC DNA]</scope>
</reference>
<proteinExistence type="predicted"/>
<keyword evidence="2" id="KW-1185">Reference proteome</keyword>
<gene>
    <name evidence="1" type="ORF">TBRA_LOCUS11096</name>
</gene>
<sequence>MFHCQSHWAYSISEGLRNCWTIEIHVDLKNWALTSVYEAKKVLARDSIFII</sequence>
<evidence type="ECO:0000313" key="1">
    <source>
        <dbReference type="EMBL" id="CAB0039352.1"/>
    </source>
</evidence>
<name>A0A6H5IPH4_9HYME</name>
<dbReference type="Proteomes" id="UP000479190">
    <property type="component" value="Unassembled WGS sequence"/>
</dbReference>
<dbReference type="AlphaFoldDB" id="A0A6H5IPH4"/>
<protein>
    <submittedName>
        <fullName evidence="1">Uncharacterized protein</fullName>
    </submittedName>
</protein>
<accession>A0A6H5IPH4</accession>
<dbReference type="EMBL" id="CADCXV010000955">
    <property type="protein sequence ID" value="CAB0039352.1"/>
    <property type="molecule type" value="Genomic_DNA"/>
</dbReference>